<dbReference type="PANTHER" id="PTHR42776">
    <property type="entry name" value="SERINE PEPTIDASE S9 FAMILY MEMBER"/>
    <property type="match status" value="1"/>
</dbReference>
<name>S7ULH0_DESML</name>
<keyword evidence="4" id="KW-1185">Reference proteome</keyword>
<proteinExistence type="predicted"/>
<evidence type="ECO:0000313" key="4">
    <source>
        <dbReference type="Proteomes" id="UP000014977"/>
    </source>
</evidence>
<dbReference type="OrthoDB" id="4269629at2"/>
<sequence length="689" mass="77035">MPCRKHLCVGAAGCGRCGRPIKFIGCALALLSTVILACVPPDMAPVHRVPAETPAGLTPASAFFRSPEQTAFSISPDGTCVAWLAPWKGRLNLHVKTVFPDDRNSISTIGTVDADQHGREGQPITAMLKWDIHDYVWANDEEIVFLADVGGDGNYRLFLIPRTGGVIRDITPFPGVNVEIIDVMPQRPAEMLIGMNQRDPNLMDVYRVTLSTGQMLKIADNPGNIVQWAADHDGNLRAAVQTDGLRTVLLYRDLETEAFRPVLFGGGDTRIRLHGFTFDNRYLLLVSAVDRDKATLLKFDPKTGKEAQELYRHPEVDVLAPLVCRYQRRIEGAIYVTDRIHYAFFDDRRKSLQAALDRHFPGLQAAIADRSRNGRRCLVWVTGDRHPGAYYVFDAADDRLEKLADLRPWLNPERLAEMTHVAFTARDGRRIPGYITWPPEKARRKLPVVVMPHGDPWERVVWGFHPEVQFLASRGYAVFQPNFRGSSGYGRGFERAGYREWGIGVMQNDITDGVAWLVSEGIADPARIAIYGVSYGGYAAMAGLAFTPSLYAVGVSHAGPVNLFSLIGSIPSYRKIELENVYTKVGDPRKEFQRLISASPYFHVDRIRAPLLIAQGAIDPRVKKTEIDEFVRRLRRRGRHVPYMVKANEAHVFEAQSNRLDFYRALEAFLARYLGGRSSTSNAVLDPLG</sequence>
<feature type="domain" description="Peptidase S9 prolyl oligopeptidase catalytic" evidence="2">
    <location>
        <begin position="462"/>
        <end position="676"/>
    </location>
</feature>
<dbReference type="STRING" id="897.B2D07_19385"/>
<dbReference type="SUPFAM" id="SSF53474">
    <property type="entry name" value="alpha/beta-Hydrolases"/>
    <property type="match status" value="1"/>
</dbReference>
<dbReference type="Proteomes" id="UP000014977">
    <property type="component" value="Unassembled WGS sequence"/>
</dbReference>
<evidence type="ECO:0000259" key="2">
    <source>
        <dbReference type="Pfam" id="PF00326"/>
    </source>
</evidence>
<dbReference type="InterPro" id="IPR001375">
    <property type="entry name" value="Peptidase_S9_cat"/>
</dbReference>
<gene>
    <name evidence="3" type="ORF">dsmv_3276</name>
</gene>
<dbReference type="eggNOG" id="COG1506">
    <property type="taxonomic scope" value="Bacteria"/>
</dbReference>
<protein>
    <submittedName>
        <fullName evidence="3">Peptidase S9 prolyl oligopeptidase active site domain-containing protein</fullName>
    </submittedName>
</protein>
<keyword evidence="1" id="KW-0378">Hydrolase</keyword>
<evidence type="ECO:0000313" key="3">
    <source>
        <dbReference type="EMBL" id="EPR34704.1"/>
    </source>
</evidence>
<dbReference type="InterPro" id="IPR011042">
    <property type="entry name" value="6-blade_b-propeller_TolB-like"/>
</dbReference>
<dbReference type="Pfam" id="PF00326">
    <property type="entry name" value="Peptidase_S9"/>
    <property type="match status" value="1"/>
</dbReference>
<organism evidence="3 4">
    <name type="scientific">Desulfococcus multivorans DSM 2059</name>
    <dbReference type="NCBI Taxonomy" id="1121405"/>
    <lineage>
        <taxon>Bacteria</taxon>
        <taxon>Pseudomonadati</taxon>
        <taxon>Thermodesulfobacteriota</taxon>
        <taxon>Desulfobacteria</taxon>
        <taxon>Desulfobacterales</taxon>
        <taxon>Desulfococcaceae</taxon>
        <taxon>Desulfococcus</taxon>
    </lineage>
</organism>
<dbReference type="SUPFAM" id="SSF82171">
    <property type="entry name" value="DPP6 N-terminal domain-like"/>
    <property type="match status" value="1"/>
</dbReference>
<comment type="caution">
    <text evidence="3">The sequence shown here is derived from an EMBL/GenBank/DDBJ whole genome shotgun (WGS) entry which is preliminary data.</text>
</comment>
<dbReference type="GO" id="GO:0006508">
    <property type="term" value="P:proteolysis"/>
    <property type="evidence" value="ECO:0007669"/>
    <property type="project" value="InterPro"/>
</dbReference>
<dbReference type="AlphaFoldDB" id="S7ULH0"/>
<dbReference type="RefSeq" id="WP_020878366.1">
    <property type="nucleotide sequence ID" value="NZ_ATHJ01000111.1"/>
</dbReference>
<dbReference type="EMBL" id="ATHJ01000111">
    <property type="protein sequence ID" value="EPR34704.1"/>
    <property type="molecule type" value="Genomic_DNA"/>
</dbReference>
<dbReference type="Gene3D" id="3.40.50.1820">
    <property type="entry name" value="alpha/beta hydrolase"/>
    <property type="match status" value="1"/>
</dbReference>
<reference evidence="3 4" key="1">
    <citation type="journal article" date="2013" name="Genome Announc.">
        <title>Draft genome sequences for three mercury-methylating, sulfate-reducing bacteria.</title>
        <authorList>
            <person name="Brown S.D."/>
            <person name="Hurt R.A.Jr."/>
            <person name="Gilmour C.C."/>
            <person name="Elias D.A."/>
        </authorList>
    </citation>
    <scope>NUCLEOTIDE SEQUENCE [LARGE SCALE GENOMIC DNA]</scope>
    <source>
        <strain evidence="3 4">DSM 2059</strain>
    </source>
</reference>
<evidence type="ECO:0000256" key="1">
    <source>
        <dbReference type="ARBA" id="ARBA00022801"/>
    </source>
</evidence>
<dbReference type="PANTHER" id="PTHR42776:SF27">
    <property type="entry name" value="DIPEPTIDYL PEPTIDASE FAMILY MEMBER 6"/>
    <property type="match status" value="1"/>
</dbReference>
<dbReference type="GO" id="GO:0004252">
    <property type="term" value="F:serine-type endopeptidase activity"/>
    <property type="evidence" value="ECO:0007669"/>
    <property type="project" value="TreeGrafter"/>
</dbReference>
<accession>S7ULH0</accession>
<dbReference type="InterPro" id="IPR029058">
    <property type="entry name" value="AB_hydrolase_fold"/>
</dbReference>
<dbReference type="Gene3D" id="2.120.10.30">
    <property type="entry name" value="TolB, C-terminal domain"/>
    <property type="match status" value="1"/>
</dbReference>